<dbReference type="Proteomes" id="UP000021053">
    <property type="component" value="Unassembled WGS sequence"/>
</dbReference>
<dbReference type="Pfam" id="PF13271">
    <property type="entry name" value="DUF4062"/>
    <property type="match status" value="1"/>
</dbReference>
<dbReference type="EMBL" id="JFBT01000001">
    <property type="protein sequence ID" value="EXG81547.1"/>
    <property type="molecule type" value="Genomic_DNA"/>
</dbReference>
<dbReference type="InterPro" id="IPR025139">
    <property type="entry name" value="DUF4062"/>
</dbReference>
<evidence type="ECO:0000313" key="3">
    <source>
        <dbReference type="Proteomes" id="UP000021053"/>
    </source>
</evidence>
<dbReference type="AlphaFoldDB" id="A0A010ZWF1"/>
<dbReference type="Gene3D" id="1.25.40.10">
    <property type="entry name" value="Tetratricopeptide repeat domain"/>
    <property type="match status" value="1"/>
</dbReference>
<dbReference type="HOGENOM" id="CLU_309652_0_0_11"/>
<feature type="domain" description="DUF4062" evidence="1">
    <location>
        <begin position="6"/>
        <end position="88"/>
    </location>
</feature>
<evidence type="ECO:0000259" key="1">
    <source>
        <dbReference type="Pfam" id="PF13271"/>
    </source>
</evidence>
<dbReference type="InterPro" id="IPR011990">
    <property type="entry name" value="TPR-like_helical_dom_sf"/>
</dbReference>
<protein>
    <recommendedName>
        <fullName evidence="1">DUF4062 domain-containing protein</fullName>
    </recommendedName>
</protein>
<dbReference type="PATRIC" id="fig|927661.3.peg.2627"/>
<dbReference type="Gene3D" id="3.40.50.300">
    <property type="entry name" value="P-loop containing nucleotide triphosphate hydrolases"/>
    <property type="match status" value="1"/>
</dbReference>
<name>A0A010ZWF1_9ACTN</name>
<accession>A0A010ZWF1</accession>
<dbReference type="OrthoDB" id="3648123at2"/>
<dbReference type="InterPro" id="IPR027417">
    <property type="entry name" value="P-loop_NTPase"/>
</dbReference>
<reference evidence="2 3" key="1">
    <citation type="submission" date="2013-07" db="EMBL/GenBank/DDBJ databases">
        <authorList>
            <consortium name="DOE Joint Genome Institute"/>
            <person name="Eisen J."/>
            <person name="Huntemann M."/>
            <person name="Han J."/>
            <person name="Chen A."/>
            <person name="Kyrpides N."/>
            <person name="Mavromatis K."/>
            <person name="Markowitz V."/>
            <person name="Palaniappan K."/>
            <person name="Ivanova N."/>
            <person name="Schaumberg A."/>
            <person name="Pati A."/>
            <person name="Liolios K."/>
            <person name="Nordberg H.P."/>
            <person name="Cantor M.N."/>
            <person name="Hua S.X."/>
            <person name="Woyke T."/>
        </authorList>
    </citation>
    <scope>NUCLEOTIDE SEQUENCE [LARGE SCALE GENOMIC DNA]</scope>
    <source>
        <strain evidence="2 3">DSM 44712</strain>
    </source>
</reference>
<comment type="caution">
    <text evidence="2">The sequence shown here is derived from an EMBL/GenBank/DDBJ whole genome shotgun (WGS) entry which is preliminary data.</text>
</comment>
<evidence type="ECO:0000313" key="2">
    <source>
        <dbReference type="EMBL" id="EXG81547.1"/>
    </source>
</evidence>
<organism evidence="2 3">
    <name type="scientific">Cryptosporangium arvum DSM 44712</name>
    <dbReference type="NCBI Taxonomy" id="927661"/>
    <lineage>
        <taxon>Bacteria</taxon>
        <taxon>Bacillati</taxon>
        <taxon>Actinomycetota</taxon>
        <taxon>Actinomycetes</taxon>
        <taxon>Cryptosporangiales</taxon>
        <taxon>Cryptosporangiaceae</taxon>
        <taxon>Cryptosporangium</taxon>
    </lineage>
</organism>
<keyword evidence="3" id="KW-1185">Reference proteome</keyword>
<proteinExistence type="predicted"/>
<dbReference type="SUPFAM" id="SSF52540">
    <property type="entry name" value="P-loop containing nucleoside triphosphate hydrolases"/>
    <property type="match status" value="1"/>
</dbReference>
<sequence length="984" mass="109835">MPPVTRVFISSASGTLRPYRQIAIELCYRLGMEPVAMENFYPETAPPLEVCRREVSKSDIFVLLIADRYGDRPPGEDLSYTELEYQWATAKHGTPIVPFIADDRYLAAHVRTHTYAEYRELGDLAKFVEKVRAHHTVKFFNEIETFRNDLYRALEFNRPPDPDRRLTHAQAVTQASWHANRRTLPSAPQPYAIPAYVGGSPFTGRRKELRLLTRWASSAAPVAVVEAIGGTGKSALTWEWFDNHAEAAIPRLAGRFWWSFYDGSASINRFLQQLLGYLTASTAWQVSRIPREELPELVLTELRRRPILLALDGFERLLMAYHQYDPSKVTDTIVEADARADKHSMIDGVGYDFVRALVGTSPSKVIVTTRMAPDALEGPGRSLLPGVYRYRLPGIDDSAVRSLLTKLGVSGGARNIESFFRPLDNHPLLIAIVAGLVRDHRLAPGDFDSWREHQPFSIGAVDLAAKQRHILDAAFQNLDPQTARLLSWLSALSGSVGWRLVQDVNPFGYDSDLSTAEAGAALDAALRDLEARGLLWWDRQANTYDMHPVVRAFSYDRLNATERVTANEQIRDHFAALPPETPNEVTSVEDLQPTITLFRALTGSGNHGRVVSLWNGQLAKPLLVRLGANATVTELLQPYENSTIVILRADLSIALHLAAEHDRGVAVEAGLLAYLLNQPRPELPEIRLSLGRLSTHYRSTGGFALYSKALDFMSQTTAGADVQDLADLLLRRAILAATTGEVEAARSALTRINERSAAERYPWLADDVQYWTLALENWAGNPEVGDRLVDAEQSASDWRMKLRLRLLSFDVSMRHGDLDAALKAAEDVDRLRRVGGQTAISAESAWALAALGRTRDAEATLGQSLARLPRLHPYDRPHQLVARTLSLLGRDEEARQHALQGYRQAWGDGPPFSHRWNLRRAEQLLASLGAPAPVLRASSAATIPHEPRLREWLEARRRTAATQVRPATTPRTTLVDRLQGWLDR</sequence>
<gene>
    <name evidence="2" type="ORF">CryarDRAFT_2663</name>
</gene>